<protein>
    <submittedName>
        <fullName evidence="2">Uncharacterized protein</fullName>
    </submittedName>
</protein>
<keyword evidence="3" id="KW-1185">Reference proteome</keyword>
<proteinExistence type="predicted"/>
<gene>
    <name evidence="2" type="ORF">SAMN04488242_1399</name>
</gene>
<reference evidence="2 3" key="1">
    <citation type="submission" date="2016-10" db="EMBL/GenBank/DDBJ databases">
        <authorList>
            <person name="de Groot N.N."/>
        </authorList>
    </citation>
    <scope>NUCLEOTIDE SEQUENCE [LARGE SCALE GENOMIC DNA]</scope>
    <source>
        <strain evidence="2 3">CGMCC 1.9159</strain>
    </source>
</reference>
<dbReference type="EMBL" id="FNGP01000002">
    <property type="protein sequence ID" value="SDL39606.1"/>
    <property type="molecule type" value="Genomic_DNA"/>
</dbReference>
<dbReference type="RefSeq" id="WP_093250324.1">
    <property type="nucleotide sequence ID" value="NZ_FNGP01000002.1"/>
</dbReference>
<dbReference type="STRING" id="686624.SAMN04488242_1399"/>
<dbReference type="AlphaFoldDB" id="A0A1G9JQK3"/>
<evidence type="ECO:0000313" key="3">
    <source>
        <dbReference type="Proteomes" id="UP000199475"/>
    </source>
</evidence>
<evidence type="ECO:0000313" key="2">
    <source>
        <dbReference type="EMBL" id="SDL39606.1"/>
    </source>
</evidence>
<name>A0A1G9JQK3_9ACTN</name>
<feature type="compositionally biased region" description="Low complexity" evidence="1">
    <location>
        <begin position="50"/>
        <end position="61"/>
    </location>
</feature>
<accession>A0A1G9JQK3</accession>
<sequence>MAETRTYDPSEGDDLAKLIREALGENVRPNEPGSRSTAAPEAGDDDGDDGPTLVDLPDLSF</sequence>
<evidence type="ECO:0000256" key="1">
    <source>
        <dbReference type="SAM" id="MobiDB-lite"/>
    </source>
</evidence>
<dbReference type="Proteomes" id="UP000199475">
    <property type="component" value="Unassembled WGS sequence"/>
</dbReference>
<organism evidence="2 3">
    <name type="scientific">Tessaracoccus oleiagri</name>
    <dbReference type="NCBI Taxonomy" id="686624"/>
    <lineage>
        <taxon>Bacteria</taxon>
        <taxon>Bacillati</taxon>
        <taxon>Actinomycetota</taxon>
        <taxon>Actinomycetes</taxon>
        <taxon>Propionibacteriales</taxon>
        <taxon>Propionibacteriaceae</taxon>
        <taxon>Tessaracoccus</taxon>
    </lineage>
</organism>
<feature type="region of interest" description="Disordered" evidence="1">
    <location>
        <begin position="24"/>
        <end position="61"/>
    </location>
</feature>
<dbReference type="OrthoDB" id="3734334at2"/>